<dbReference type="InterPro" id="IPR006026">
    <property type="entry name" value="Peptidase_Metallo"/>
</dbReference>
<dbReference type="PRINTS" id="PR00480">
    <property type="entry name" value="ASTACIN"/>
</dbReference>
<evidence type="ECO:0000256" key="2">
    <source>
        <dbReference type="ARBA" id="ARBA00022723"/>
    </source>
</evidence>
<gene>
    <name evidence="12" type="ORF">G5714_021585</name>
</gene>
<evidence type="ECO:0000256" key="9">
    <source>
        <dbReference type="PROSITE-ProRule" id="PRU01211"/>
    </source>
</evidence>
<evidence type="ECO:0000256" key="1">
    <source>
        <dbReference type="ARBA" id="ARBA00022670"/>
    </source>
</evidence>
<dbReference type="AlphaFoldDB" id="A0A7J6BRD6"/>
<dbReference type="Proteomes" id="UP000579812">
    <property type="component" value="Unassembled WGS sequence"/>
</dbReference>
<dbReference type="GO" id="GO:0008270">
    <property type="term" value="F:zinc ion binding"/>
    <property type="evidence" value="ECO:0007669"/>
    <property type="project" value="UniProtKB-UniRule"/>
</dbReference>
<dbReference type="PANTHER" id="PTHR10127:SF839">
    <property type="entry name" value="HATCHING ENZYME 1.2-RELATED"/>
    <property type="match status" value="1"/>
</dbReference>
<evidence type="ECO:0000256" key="8">
    <source>
        <dbReference type="ARBA" id="ARBA00023157"/>
    </source>
</evidence>
<feature type="active site" evidence="9">
    <location>
        <position position="169"/>
    </location>
</feature>
<feature type="domain" description="Peptidase M12A" evidence="11">
    <location>
        <begin position="70"/>
        <end position="268"/>
    </location>
</feature>
<evidence type="ECO:0000256" key="7">
    <source>
        <dbReference type="ARBA" id="ARBA00023145"/>
    </source>
</evidence>
<comment type="cofactor">
    <cofactor evidence="9 10">
        <name>Zn(2+)</name>
        <dbReference type="ChEBI" id="CHEBI:29105"/>
    </cofactor>
    <text evidence="9 10">Binds 1 zinc ion per subunit.</text>
</comment>
<dbReference type="SMART" id="SM00235">
    <property type="entry name" value="ZnMc"/>
    <property type="match status" value="1"/>
</dbReference>
<keyword evidence="8" id="KW-1015">Disulfide bond</keyword>
<dbReference type="InterPro" id="IPR001506">
    <property type="entry name" value="Peptidase_M12A"/>
</dbReference>
<evidence type="ECO:0000313" key="12">
    <source>
        <dbReference type="EMBL" id="KAF4097577.1"/>
    </source>
</evidence>
<dbReference type="PROSITE" id="PS51864">
    <property type="entry name" value="ASTACIN"/>
    <property type="match status" value="1"/>
</dbReference>
<keyword evidence="2 9" id="KW-0479">Metal-binding</keyword>
<dbReference type="CDD" id="cd04283">
    <property type="entry name" value="ZnMc_hatching_enzyme"/>
    <property type="match status" value="1"/>
</dbReference>
<reference evidence="12 13" key="1">
    <citation type="submission" date="2020-04" db="EMBL/GenBank/DDBJ databases">
        <title>Chromosome-level genome assembly of a cyprinid fish Onychostoma macrolepis by integration of Nanopore Sequencing, Bionano and Hi-C technology.</title>
        <authorList>
            <person name="Wang D."/>
        </authorList>
    </citation>
    <scope>NUCLEOTIDE SEQUENCE [LARGE SCALE GENOMIC DNA]</scope>
    <source>
        <strain evidence="12">SWU-2019</strain>
        <tissue evidence="12">Muscle</tissue>
    </source>
</reference>
<evidence type="ECO:0000256" key="5">
    <source>
        <dbReference type="ARBA" id="ARBA00022833"/>
    </source>
</evidence>
<sequence>MDTRASLSILLLLFGVSQASPLMERFEGVFVSEPELLDITTRILESNNGQAPCRFCKASSGRSGVSQNQNALYCFNNNCFWKKNSNNIVEIPYIVSSEFSFNDKLVISNAMSTFHSKTCIRFVARSTQADYISIENKDGCFSSLGRTGGKQVVSFNRQGCVYHGIVQHELNHALGFYHEQTRSDRDKYVKINWENMSPDMAYNFQKQNTNNQNTPYDYGSIMHYGRTAFSIQPGLETITPIPDSTVAIGQRQGMSDTDILRINKLYGC</sequence>
<dbReference type="EC" id="3.4.24.-" evidence="10"/>
<keyword evidence="7" id="KW-0865">Zymogen</keyword>
<protein>
    <recommendedName>
        <fullName evidence="10">Metalloendopeptidase</fullName>
        <ecNumber evidence="10">3.4.24.-</ecNumber>
    </recommendedName>
</protein>
<comment type="caution">
    <text evidence="12">The sequence shown here is derived from an EMBL/GenBank/DDBJ whole genome shotgun (WGS) entry which is preliminary data.</text>
</comment>
<proteinExistence type="predicted"/>
<name>A0A7J6BRD6_9TELE</name>
<keyword evidence="4 9" id="KW-0378">Hydrolase</keyword>
<keyword evidence="6 9" id="KW-0482">Metalloprotease</keyword>
<comment type="caution">
    <text evidence="9">Lacks conserved residue(s) required for the propagation of feature annotation.</text>
</comment>
<feature type="binding site" evidence="9">
    <location>
        <position position="172"/>
    </location>
    <ligand>
        <name>Zn(2+)</name>
        <dbReference type="ChEBI" id="CHEBI:29105"/>
        <note>catalytic</note>
    </ligand>
</feature>
<dbReference type="Pfam" id="PF01400">
    <property type="entry name" value="Astacin"/>
    <property type="match status" value="1"/>
</dbReference>
<keyword evidence="3 10" id="KW-0732">Signal</keyword>
<feature type="chain" id="PRO_5029941439" description="Metalloendopeptidase" evidence="10">
    <location>
        <begin position="20"/>
        <end position="268"/>
    </location>
</feature>
<evidence type="ECO:0000259" key="11">
    <source>
        <dbReference type="PROSITE" id="PS51864"/>
    </source>
</evidence>
<dbReference type="SUPFAM" id="SSF55486">
    <property type="entry name" value="Metalloproteases ('zincins'), catalytic domain"/>
    <property type="match status" value="1"/>
</dbReference>
<evidence type="ECO:0000313" key="13">
    <source>
        <dbReference type="Proteomes" id="UP000579812"/>
    </source>
</evidence>
<feature type="signal peptide" evidence="10">
    <location>
        <begin position="1"/>
        <end position="19"/>
    </location>
</feature>
<dbReference type="InterPro" id="IPR034039">
    <property type="entry name" value="ZnMP_hatching_enz"/>
</dbReference>
<dbReference type="FunFam" id="3.40.390.10:FF:000040">
    <property type="entry name" value="Metalloendopeptidase"/>
    <property type="match status" value="1"/>
</dbReference>
<evidence type="ECO:0000256" key="4">
    <source>
        <dbReference type="ARBA" id="ARBA00022801"/>
    </source>
</evidence>
<feature type="binding site" evidence="9">
    <location>
        <position position="178"/>
    </location>
    <ligand>
        <name>Zn(2+)</name>
        <dbReference type="ChEBI" id="CHEBI:29105"/>
        <note>catalytic</note>
    </ligand>
</feature>
<keyword evidence="13" id="KW-1185">Reference proteome</keyword>
<dbReference type="InterPro" id="IPR024079">
    <property type="entry name" value="MetalloPept_cat_dom_sf"/>
</dbReference>
<evidence type="ECO:0000256" key="6">
    <source>
        <dbReference type="ARBA" id="ARBA00023049"/>
    </source>
</evidence>
<dbReference type="GO" id="GO:0004222">
    <property type="term" value="F:metalloendopeptidase activity"/>
    <property type="evidence" value="ECO:0007669"/>
    <property type="project" value="UniProtKB-UniRule"/>
</dbReference>
<dbReference type="EMBL" id="JAAMOB010000022">
    <property type="protein sequence ID" value="KAF4097577.1"/>
    <property type="molecule type" value="Genomic_DNA"/>
</dbReference>
<dbReference type="GO" id="GO:0006508">
    <property type="term" value="P:proteolysis"/>
    <property type="evidence" value="ECO:0007669"/>
    <property type="project" value="UniProtKB-KW"/>
</dbReference>
<feature type="binding site" evidence="9">
    <location>
        <position position="168"/>
    </location>
    <ligand>
        <name>Zn(2+)</name>
        <dbReference type="ChEBI" id="CHEBI:29105"/>
        <note>catalytic</note>
    </ligand>
</feature>
<dbReference type="Gene3D" id="3.40.390.10">
    <property type="entry name" value="Collagenase (Catalytic Domain)"/>
    <property type="match status" value="1"/>
</dbReference>
<evidence type="ECO:0000256" key="10">
    <source>
        <dbReference type="RuleBase" id="RU361183"/>
    </source>
</evidence>
<keyword evidence="5 9" id="KW-0862">Zinc</keyword>
<keyword evidence="1 9" id="KW-0645">Protease</keyword>
<organism evidence="12 13">
    <name type="scientific">Onychostoma macrolepis</name>
    <dbReference type="NCBI Taxonomy" id="369639"/>
    <lineage>
        <taxon>Eukaryota</taxon>
        <taxon>Metazoa</taxon>
        <taxon>Chordata</taxon>
        <taxon>Craniata</taxon>
        <taxon>Vertebrata</taxon>
        <taxon>Euteleostomi</taxon>
        <taxon>Actinopterygii</taxon>
        <taxon>Neopterygii</taxon>
        <taxon>Teleostei</taxon>
        <taxon>Ostariophysi</taxon>
        <taxon>Cypriniformes</taxon>
        <taxon>Cyprinidae</taxon>
        <taxon>Acrossocheilinae</taxon>
        <taxon>Onychostoma</taxon>
    </lineage>
</organism>
<evidence type="ECO:0000256" key="3">
    <source>
        <dbReference type="ARBA" id="ARBA00022729"/>
    </source>
</evidence>
<dbReference type="PANTHER" id="PTHR10127">
    <property type="entry name" value="DISCOIDIN, CUB, EGF, LAMININ , AND ZINC METALLOPROTEASE DOMAIN CONTAINING"/>
    <property type="match status" value="1"/>
</dbReference>
<accession>A0A7J6BRD6</accession>